<evidence type="ECO:0000313" key="3">
    <source>
        <dbReference type="EMBL" id="MBO3731335.1"/>
    </source>
</evidence>
<accession>A0ABS3TXU4</accession>
<proteinExistence type="predicted"/>
<comment type="caution">
    <text evidence="3">The sequence shown here is derived from an EMBL/GenBank/DDBJ whole genome shotgun (WGS) entry which is preliminary data.</text>
</comment>
<protein>
    <recommendedName>
        <fullName evidence="5">Major facilitator superfamily (MFS) profile domain-containing protein</fullName>
    </recommendedName>
</protein>
<evidence type="ECO:0008006" key="5">
    <source>
        <dbReference type="Google" id="ProtNLM"/>
    </source>
</evidence>
<keyword evidence="2" id="KW-0812">Transmembrane</keyword>
<sequence length="95" mass="9799">MPDPVAEIVRAAYGDATGHPFLISACIAAAGLVAALFLSPIELRETVDLADTPPGEEPALANLRLNDTPGPGRSPPQRPPPSYSPSASRSNRSPG</sequence>
<reference evidence="3 4" key="1">
    <citation type="submission" date="2021-03" db="EMBL/GenBank/DDBJ databases">
        <title>Glycomyces sp. nov., a novel actinomycete isolated from soil.</title>
        <authorList>
            <person name="Yang X."/>
            <person name="Xu X."/>
        </authorList>
    </citation>
    <scope>NUCLEOTIDE SEQUENCE [LARGE SCALE GENOMIC DNA]</scope>
    <source>
        <strain evidence="3 4">NEAU-S30</strain>
    </source>
</reference>
<feature type="region of interest" description="Disordered" evidence="1">
    <location>
        <begin position="49"/>
        <end position="95"/>
    </location>
</feature>
<name>A0ABS3TXU4_9ACTN</name>
<organism evidence="3 4">
    <name type="scientific">Glycomyces niveus</name>
    <dbReference type="NCBI Taxonomy" id="2820287"/>
    <lineage>
        <taxon>Bacteria</taxon>
        <taxon>Bacillati</taxon>
        <taxon>Actinomycetota</taxon>
        <taxon>Actinomycetes</taxon>
        <taxon>Glycomycetales</taxon>
        <taxon>Glycomycetaceae</taxon>
        <taxon>Glycomyces</taxon>
    </lineage>
</organism>
<dbReference type="EMBL" id="JAGFNP010000001">
    <property type="protein sequence ID" value="MBO3731335.1"/>
    <property type="molecule type" value="Genomic_DNA"/>
</dbReference>
<evidence type="ECO:0000256" key="1">
    <source>
        <dbReference type="SAM" id="MobiDB-lite"/>
    </source>
</evidence>
<dbReference type="RefSeq" id="WP_208494047.1">
    <property type="nucleotide sequence ID" value="NZ_JAGFNP010000001.1"/>
</dbReference>
<keyword evidence="2" id="KW-0472">Membrane</keyword>
<gene>
    <name evidence="3" type="ORF">J5V16_00750</name>
</gene>
<feature type="compositionally biased region" description="Pro residues" evidence="1">
    <location>
        <begin position="72"/>
        <end position="83"/>
    </location>
</feature>
<feature type="compositionally biased region" description="Low complexity" evidence="1">
    <location>
        <begin position="84"/>
        <end position="95"/>
    </location>
</feature>
<evidence type="ECO:0000313" key="4">
    <source>
        <dbReference type="Proteomes" id="UP000681341"/>
    </source>
</evidence>
<keyword evidence="4" id="KW-1185">Reference proteome</keyword>
<feature type="transmembrane region" description="Helical" evidence="2">
    <location>
        <begin position="20"/>
        <end position="38"/>
    </location>
</feature>
<dbReference type="Proteomes" id="UP000681341">
    <property type="component" value="Unassembled WGS sequence"/>
</dbReference>
<keyword evidence="2" id="KW-1133">Transmembrane helix</keyword>
<evidence type="ECO:0000256" key="2">
    <source>
        <dbReference type="SAM" id="Phobius"/>
    </source>
</evidence>